<dbReference type="Pfam" id="PF05920">
    <property type="entry name" value="Homeobox_KN"/>
    <property type="match status" value="1"/>
</dbReference>
<evidence type="ECO:0000256" key="7">
    <source>
        <dbReference type="ARBA" id="ARBA00023242"/>
    </source>
</evidence>
<dbReference type="Gene3D" id="1.10.10.60">
    <property type="entry name" value="Homeodomain-like"/>
    <property type="match status" value="1"/>
</dbReference>
<dbReference type="SUPFAM" id="SSF46689">
    <property type="entry name" value="Homeodomain-like"/>
    <property type="match status" value="1"/>
</dbReference>
<dbReference type="AlphaFoldDB" id="A0AAV7EWG6"/>
<dbReference type="Pfam" id="PF07526">
    <property type="entry name" value="POX"/>
    <property type="match status" value="1"/>
</dbReference>
<dbReference type="GO" id="GO:0003677">
    <property type="term" value="F:DNA binding"/>
    <property type="evidence" value="ECO:0007669"/>
    <property type="project" value="UniProtKB-UniRule"/>
</dbReference>
<feature type="compositionally biased region" description="Basic residues" evidence="9">
    <location>
        <begin position="49"/>
        <end position="65"/>
    </location>
</feature>
<feature type="region of interest" description="Disordered" evidence="9">
    <location>
        <begin position="481"/>
        <end position="518"/>
    </location>
</feature>
<comment type="subcellular location">
    <subcellularLocation>
        <location evidence="1 8">Nucleus</location>
    </subcellularLocation>
</comment>
<keyword evidence="12" id="KW-1185">Reference proteome</keyword>
<dbReference type="PROSITE" id="PS50071">
    <property type="entry name" value="HOMEOBOX_2"/>
    <property type="match status" value="1"/>
</dbReference>
<evidence type="ECO:0000256" key="9">
    <source>
        <dbReference type="SAM" id="MobiDB-lite"/>
    </source>
</evidence>
<feature type="domain" description="Homeobox" evidence="10">
    <location>
        <begin position="405"/>
        <end position="468"/>
    </location>
</feature>
<evidence type="ECO:0000256" key="5">
    <source>
        <dbReference type="ARBA" id="ARBA00023155"/>
    </source>
</evidence>
<accession>A0AAV7EWG6</accession>
<dbReference type="FunFam" id="1.10.10.60:FF:000117">
    <property type="entry name" value="BEL1-like homeodomain protein 9"/>
    <property type="match status" value="1"/>
</dbReference>
<evidence type="ECO:0000256" key="3">
    <source>
        <dbReference type="ARBA" id="ARBA00023015"/>
    </source>
</evidence>
<dbReference type="GO" id="GO:0006355">
    <property type="term" value="P:regulation of DNA-templated transcription"/>
    <property type="evidence" value="ECO:0007669"/>
    <property type="project" value="InterPro"/>
</dbReference>
<dbReference type="CDD" id="cd00086">
    <property type="entry name" value="homeodomain"/>
    <property type="match status" value="1"/>
</dbReference>
<gene>
    <name evidence="11" type="ORF">H6P81_005977</name>
</gene>
<evidence type="ECO:0000256" key="1">
    <source>
        <dbReference type="ARBA" id="ARBA00004123"/>
    </source>
</evidence>
<dbReference type="Proteomes" id="UP000825729">
    <property type="component" value="Unassembled WGS sequence"/>
</dbReference>
<evidence type="ECO:0000313" key="11">
    <source>
        <dbReference type="EMBL" id="KAG9453073.1"/>
    </source>
</evidence>
<dbReference type="InterPro" id="IPR006563">
    <property type="entry name" value="POX_dom"/>
</dbReference>
<keyword evidence="7 8" id="KW-0539">Nucleus</keyword>
<sequence length="630" mass="69092">MSEGFDLGAFHVPQQSRRDKLRSLEGGLHSVYDPIVGCAAAAGDSFIHPHPHHQQQHQQHHHGHHLPLSLHPGVKEEGLNLMGFDRNDPFFSSSSSSCSSSSSSTSSSSHLLFDLPPSLSINPGSSITNPFLYAPAPDPSGYRDYNHPPPPPQSQQPTLHDARALFKPSFPVPHSSVLTTQGLSLSLSSHTSFNGGGDASILAAAADKATGNYVVIGGDVSRSAVPLGPFTGYAEVLKGSRFLKPAQQLLQEYCNVGLQGAYLEKISAMDHHVEMERMSDSEIIDDPVGVGTSTDCGEFRRKKTRLISMLDEVYRRYKQYYQQMQAVVASFESVHGLSMAAPYTSLALKTLSKHFRCLKDAIHDQLRKSIGEESFVKEDVPKFRIIDHSLHHQRAAHNSGILEQPHIWRPQRGLPERTVAVLRAWLFEHFLHPYPTDSDKQMLAKQTGLSRNQVSNWFINARVRLWKPMVEEIHSLEMSQGQKVSEGEVQNTNKQSSAHVDPIPTSSEPFQNSSIQRNPADISAKRCGNELAEIPNGSGHSMNFSYDSMASHLQPVGVGVSMGGGNAGVSLTLGLHQNNVACLSEPLPLAVPHFGALEESNNAYGFGGFDNQSRQLRRDLGGHFLHDFVG</sequence>
<feature type="region of interest" description="Disordered" evidence="9">
    <location>
        <begin position="46"/>
        <end position="72"/>
    </location>
</feature>
<comment type="caution">
    <text evidence="11">The sequence shown here is derived from an EMBL/GenBank/DDBJ whole genome shotgun (WGS) entry which is preliminary data.</text>
</comment>
<organism evidence="11 12">
    <name type="scientific">Aristolochia fimbriata</name>
    <name type="common">White veined hardy Dutchman's pipe vine</name>
    <dbReference type="NCBI Taxonomy" id="158543"/>
    <lineage>
        <taxon>Eukaryota</taxon>
        <taxon>Viridiplantae</taxon>
        <taxon>Streptophyta</taxon>
        <taxon>Embryophyta</taxon>
        <taxon>Tracheophyta</taxon>
        <taxon>Spermatophyta</taxon>
        <taxon>Magnoliopsida</taxon>
        <taxon>Magnoliidae</taxon>
        <taxon>Piperales</taxon>
        <taxon>Aristolochiaceae</taxon>
        <taxon>Aristolochia</taxon>
    </lineage>
</organism>
<evidence type="ECO:0000256" key="6">
    <source>
        <dbReference type="ARBA" id="ARBA00023163"/>
    </source>
</evidence>
<evidence type="ECO:0000259" key="10">
    <source>
        <dbReference type="PROSITE" id="PS50071"/>
    </source>
</evidence>
<dbReference type="PANTHER" id="PTHR11850">
    <property type="entry name" value="HOMEOBOX PROTEIN TRANSCRIPTION FACTORS"/>
    <property type="match status" value="1"/>
</dbReference>
<dbReference type="InterPro" id="IPR050224">
    <property type="entry name" value="TALE_homeobox"/>
</dbReference>
<keyword evidence="4 8" id="KW-0238">DNA-binding</keyword>
<feature type="region of interest" description="Disordered" evidence="9">
    <location>
        <begin position="138"/>
        <end position="158"/>
    </location>
</feature>
<feature type="DNA-binding region" description="Homeobox" evidence="8">
    <location>
        <begin position="407"/>
        <end position="469"/>
    </location>
</feature>
<dbReference type="InterPro" id="IPR008422">
    <property type="entry name" value="KN_HD"/>
</dbReference>
<reference evidence="11 12" key="1">
    <citation type="submission" date="2021-07" db="EMBL/GenBank/DDBJ databases">
        <title>The Aristolochia fimbriata genome: insights into angiosperm evolution, floral development and chemical biosynthesis.</title>
        <authorList>
            <person name="Jiao Y."/>
        </authorList>
    </citation>
    <scope>NUCLEOTIDE SEQUENCE [LARGE SCALE GENOMIC DNA]</scope>
    <source>
        <strain evidence="11">IBCAS-2021</strain>
        <tissue evidence="11">Leaf</tissue>
    </source>
</reference>
<evidence type="ECO:0000313" key="12">
    <source>
        <dbReference type="Proteomes" id="UP000825729"/>
    </source>
</evidence>
<dbReference type="EMBL" id="JAINDJ010000003">
    <property type="protein sequence ID" value="KAG9453073.1"/>
    <property type="molecule type" value="Genomic_DNA"/>
</dbReference>
<dbReference type="SMART" id="SM00389">
    <property type="entry name" value="HOX"/>
    <property type="match status" value="1"/>
</dbReference>
<protein>
    <recommendedName>
        <fullName evidence="10">Homeobox domain-containing protein</fullName>
    </recommendedName>
</protein>
<dbReference type="InterPro" id="IPR001356">
    <property type="entry name" value="HD"/>
</dbReference>
<dbReference type="SMART" id="SM00574">
    <property type="entry name" value="POX"/>
    <property type="match status" value="1"/>
</dbReference>
<evidence type="ECO:0000256" key="4">
    <source>
        <dbReference type="ARBA" id="ARBA00023125"/>
    </source>
</evidence>
<proteinExistence type="inferred from homology"/>
<dbReference type="GO" id="GO:0005634">
    <property type="term" value="C:nucleus"/>
    <property type="evidence" value="ECO:0007669"/>
    <property type="project" value="UniProtKB-SubCell"/>
</dbReference>
<keyword evidence="5 8" id="KW-0371">Homeobox</keyword>
<feature type="compositionally biased region" description="Polar residues" evidence="9">
    <location>
        <begin position="481"/>
        <end position="517"/>
    </location>
</feature>
<keyword evidence="6" id="KW-0804">Transcription</keyword>
<comment type="similarity">
    <text evidence="2">Belongs to the TALE/BELL homeobox family.</text>
</comment>
<evidence type="ECO:0000256" key="8">
    <source>
        <dbReference type="PROSITE-ProRule" id="PRU00108"/>
    </source>
</evidence>
<name>A0AAV7EWG6_ARIFI</name>
<dbReference type="InterPro" id="IPR009057">
    <property type="entry name" value="Homeodomain-like_sf"/>
</dbReference>
<keyword evidence="3" id="KW-0805">Transcription regulation</keyword>
<evidence type="ECO:0000256" key="2">
    <source>
        <dbReference type="ARBA" id="ARBA00006454"/>
    </source>
</evidence>